<organism evidence="1 2">
    <name type="scientific">Marinobacter salsuginis</name>
    <dbReference type="NCBI Taxonomy" id="418719"/>
    <lineage>
        <taxon>Bacteria</taxon>
        <taxon>Pseudomonadati</taxon>
        <taxon>Pseudomonadota</taxon>
        <taxon>Gammaproteobacteria</taxon>
        <taxon>Pseudomonadales</taxon>
        <taxon>Marinobacteraceae</taxon>
        <taxon>Marinobacter</taxon>
    </lineage>
</organism>
<dbReference type="Proteomes" id="UP000387223">
    <property type="component" value="Unassembled WGS sequence"/>
</dbReference>
<dbReference type="RefSeq" id="WP_136632161.1">
    <property type="nucleotide sequence ID" value="NZ_BGZI01000003.1"/>
</dbReference>
<reference evidence="1 2" key="1">
    <citation type="journal article" date="2019" name="J. Gen. Appl. Microbiol.">
        <title>Aerobic degradation of cis-dichloroethene by the marine bacterium Marinobacter salsuginis strain 5N-3.</title>
        <authorList>
            <person name="Inoue Y."/>
            <person name="Fukunaga Y."/>
            <person name="Katsumata H."/>
            <person name="Ohji S."/>
            <person name="Hosoyama A."/>
            <person name="Mori K."/>
            <person name="Ando K."/>
        </authorList>
    </citation>
    <scope>NUCLEOTIDE SEQUENCE [LARGE SCALE GENOMIC DNA]</scope>
    <source>
        <strain evidence="1 2">NBRC 109114</strain>
    </source>
</reference>
<dbReference type="EMBL" id="BGZI01000003">
    <property type="protein sequence ID" value="GBO87328.1"/>
    <property type="molecule type" value="Genomic_DNA"/>
</dbReference>
<dbReference type="AlphaFoldDB" id="A0A5M3PWT0"/>
<accession>A0A5M3PWT0</accession>
<name>A0A5M3PWT0_9GAMM</name>
<evidence type="ECO:0000313" key="1">
    <source>
        <dbReference type="EMBL" id="GBO87328.1"/>
    </source>
</evidence>
<evidence type="ECO:0000313" key="2">
    <source>
        <dbReference type="Proteomes" id="UP000387223"/>
    </source>
</evidence>
<gene>
    <name evidence="1" type="ORF">MSSD14B_09960</name>
</gene>
<sequence>MTVEKEFQKAIEKDLGEGAYKKGLQALKAADRALVKPGNARLCHGSADIDSSLAAQQPQASRWDYVIAHDQMLNFVEVHPAHTSEVSQVIKKKEWLMAWLKTAETGKLDAPRRFHWVASGKVAITRNSKQARAAAQKGLTPVRQLAL</sequence>
<comment type="caution">
    <text evidence="1">The sequence shown here is derived from an EMBL/GenBank/DDBJ whole genome shotgun (WGS) entry which is preliminary data.</text>
</comment>
<proteinExistence type="predicted"/>
<protein>
    <submittedName>
        <fullName evidence="1">Uncharacterized protein</fullName>
    </submittedName>
</protein>